<dbReference type="Gene3D" id="3.30.160.160">
    <property type="entry name" value="YegP-like"/>
    <property type="match status" value="1"/>
</dbReference>
<comment type="caution">
    <text evidence="2">The sequence shown here is derived from an EMBL/GenBank/DDBJ whole genome shotgun (WGS) entry which is preliminary data.</text>
</comment>
<organism evidence="2 3">
    <name type="scientific">Mycoplana rhizolycopersici</name>
    <dbReference type="NCBI Taxonomy" id="2746702"/>
    <lineage>
        <taxon>Bacteria</taxon>
        <taxon>Pseudomonadati</taxon>
        <taxon>Pseudomonadota</taxon>
        <taxon>Alphaproteobacteria</taxon>
        <taxon>Hyphomicrobiales</taxon>
        <taxon>Rhizobiaceae</taxon>
        <taxon>Mycoplana</taxon>
    </lineage>
</organism>
<dbReference type="Proteomes" id="UP000659172">
    <property type="component" value="Unassembled WGS sequence"/>
</dbReference>
<dbReference type="InterPro" id="IPR010879">
    <property type="entry name" value="DUF1508"/>
</dbReference>
<dbReference type="RefSeq" id="WP_176951927.1">
    <property type="nucleotide sequence ID" value="NZ_JABXYK010000019.1"/>
</dbReference>
<gene>
    <name evidence="2" type="ORF">HV823_22530</name>
</gene>
<dbReference type="SUPFAM" id="SSF160113">
    <property type="entry name" value="YegP-like"/>
    <property type="match status" value="1"/>
</dbReference>
<proteinExistence type="predicted"/>
<protein>
    <submittedName>
        <fullName evidence="2">DUF1508 domain-containing protein</fullName>
    </submittedName>
</protein>
<sequence length="54" mass="6093">MNGDTWEIYQSGGRWRWRRTAANGRIVGASTESYVNRSDCLDNARRNGMACNPA</sequence>
<dbReference type="InterPro" id="IPR036913">
    <property type="entry name" value="YegP-like_sf"/>
</dbReference>
<reference evidence="2 3" key="1">
    <citation type="submission" date="2020-06" db="EMBL/GenBank/DDBJ databases">
        <title>Rhizobium sp.nov. isolated from the tomato plant.</title>
        <authorList>
            <person name="Thin K.K."/>
            <person name="Zhang X."/>
            <person name="He S."/>
        </authorList>
    </citation>
    <scope>NUCLEOTIDE SEQUENCE [LARGE SCALE GENOMIC DNA]</scope>
    <source>
        <strain evidence="2 3">DBTS2</strain>
    </source>
</reference>
<evidence type="ECO:0000259" key="1">
    <source>
        <dbReference type="Pfam" id="PF07411"/>
    </source>
</evidence>
<name>A0ABX2QM80_9HYPH</name>
<feature type="domain" description="DUF1508" evidence="1">
    <location>
        <begin position="11"/>
        <end position="42"/>
    </location>
</feature>
<evidence type="ECO:0000313" key="2">
    <source>
        <dbReference type="EMBL" id="NVP58022.1"/>
    </source>
</evidence>
<dbReference type="Pfam" id="PF07411">
    <property type="entry name" value="DUF1508"/>
    <property type="match status" value="1"/>
</dbReference>
<keyword evidence="3" id="KW-1185">Reference proteome</keyword>
<dbReference type="EMBL" id="JABXYK010000019">
    <property type="protein sequence ID" value="NVP58022.1"/>
    <property type="molecule type" value="Genomic_DNA"/>
</dbReference>
<accession>A0ABX2QM80</accession>
<evidence type="ECO:0000313" key="3">
    <source>
        <dbReference type="Proteomes" id="UP000659172"/>
    </source>
</evidence>